<dbReference type="PANTHER" id="PTHR37610:SF40">
    <property type="entry name" value="OS01G0909600 PROTEIN"/>
    <property type="match status" value="1"/>
</dbReference>
<name>A0AAV3QIB9_LITER</name>
<evidence type="ECO:0000256" key="1">
    <source>
        <dbReference type="SAM" id="MobiDB-lite"/>
    </source>
</evidence>
<evidence type="ECO:0000313" key="3">
    <source>
        <dbReference type="EMBL" id="GAA0162380.1"/>
    </source>
</evidence>
<dbReference type="PANTHER" id="PTHR37610">
    <property type="entry name" value="CCHC-TYPE DOMAIN-CONTAINING PROTEIN"/>
    <property type="match status" value="1"/>
</dbReference>
<protein>
    <recommendedName>
        <fullName evidence="2">Retrotransposon Copia-like N-terminal domain-containing protein</fullName>
    </recommendedName>
</protein>
<dbReference type="Proteomes" id="UP001454036">
    <property type="component" value="Unassembled WGS sequence"/>
</dbReference>
<accession>A0AAV3QIB9</accession>
<keyword evidence="4" id="KW-1185">Reference proteome</keyword>
<sequence length="153" mass="17478">MADGNAQNVQNQNQAQSKKQNKNAEQYNADNLLFVHFSDHSSLVLVSEVLNETNYVTWSRSMKVALEARDKFGFINIEIEAPSMEDATYKQWRKDQFGGSNGPRVFELRRSIYTSKQAGDSVATYYNKLKRLWDELVVLKPSTAVDSGEEKMM</sequence>
<dbReference type="InterPro" id="IPR029472">
    <property type="entry name" value="Copia-like_N"/>
</dbReference>
<evidence type="ECO:0000259" key="2">
    <source>
        <dbReference type="Pfam" id="PF14244"/>
    </source>
</evidence>
<organism evidence="3 4">
    <name type="scientific">Lithospermum erythrorhizon</name>
    <name type="common">Purple gromwell</name>
    <name type="synonym">Lithospermum officinale var. erythrorhizon</name>
    <dbReference type="NCBI Taxonomy" id="34254"/>
    <lineage>
        <taxon>Eukaryota</taxon>
        <taxon>Viridiplantae</taxon>
        <taxon>Streptophyta</taxon>
        <taxon>Embryophyta</taxon>
        <taxon>Tracheophyta</taxon>
        <taxon>Spermatophyta</taxon>
        <taxon>Magnoliopsida</taxon>
        <taxon>eudicotyledons</taxon>
        <taxon>Gunneridae</taxon>
        <taxon>Pentapetalae</taxon>
        <taxon>asterids</taxon>
        <taxon>lamiids</taxon>
        <taxon>Boraginales</taxon>
        <taxon>Boraginaceae</taxon>
        <taxon>Boraginoideae</taxon>
        <taxon>Lithospermeae</taxon>
        <taxon>Lithospermum</taxon>
    </lineage>
</organism>
<dbReference type="AlphaFoldDB" id="A0AAV3QIB9"/>
<proteinExistence type="predicted"/>
<feature type="region of interest" description="Disordered" evidence="1">
    <location>
        <begin position="1"/>
        <end position="23"/>
    </location>
</feature>
<evidence type="ECO:0000313" key="4">
    <source>
        <dbReference type="Proteomes" id="UP001454036"/>
    </source>
</evidence>
<dbReference type="EMBL" id="BAABME010004438">
    <property type="protein sequence ID" value="GAA0162380.1"/>
    <property type="molecule type" value="Genomic_DNA"/>
</dbReference>
<comment type="caution">
    <text evidence="3">The sequence shown here is derived from an EMBL/GenBank/DDBJ whole genome shotgun (WGS) entry which is preliminary data.</text>
</comment>
<gene>
    <name evidence="3" type="ORF">LIER_18485</name>
</gene>
<feature type="compositionally biased region" description="Low complexity" evidence="1">
    <location>
        <begin position="1"/>
        <end position="18"/>
    </location>
</feature>
<reference evidence="3 4" key="1">
    <citation type="submission" date="2024-01" db="EMBL/GenBank/DDBJ databases">
        <title>The complete chloroplast genome sequence of Lithospermum erythrorhizon: insights into the phylogenetic relationship among Boraginaceae species and the maternal lineages of purple gromwells.</title>
        <authorList>
            <person name="Okada T."/>
            <person name="Watanabe K."/>
        </authorList>
    </citation>
    <scope>NUCLEOTIDE SEQUENCE [LARGE SCALE GENOMIC DNA]</scope>
</reference>
<dbReference type="Pfam" id="PF14244">
    <property type="entry name" value="Retrotran_gag_3"/>
    <property type="match status" value="1"/>
</dbReference>
<feature type="domain" description="Retrotransposon Copia-like N-terminal" evidence="2">
    <location>
        <begin position="36"/>
        <end position="82"/>
    </location>
</feature>